<evidence type="ECO:0000256" key="1">
    <source>
        <dbReference type="SAM" id="Phobius"/>
    </source>
</evidence>
<dbReference type="AlphaFoldDB" id="A3VEB0"/>
<organism evidence="2 3">
    <name type="scientific">Maritimibacter alkaliphilus HTCC2654</name>
    <dbReference type="NCBI Taxonomy" id="314271"/>
    <lineage>
        <taxon>Bacteria</taxon>
        <taxon>Pseudomonadati</taxon>
        <taxon>Pseudomonadota</taxon>
        <taxon>Alphaproteobacteria</taxon>
        <taxon>Rhodobacterales</taxon>
        <taxon>Roseobacteraceae</taxon>
        <taxon>Maritimibacter</taxon>
    </lineage>
</organism>
<proteinExistence type="predicted"/>
<gene>
    <name evidence="2" type="ORF">RB2654_09269</name>
</gene>
<dbReference type="HOGENOM" id="CLU_1037474_0_0_5"/>
<feature type="transmembrane region" description="Helical" evidence="1">
    <location>
        <begin position="229"/>
        <end position="251"/>
    </location>
</feature>
<evidence type="ECO:0000313" key="2">
    <source>
        <dbReference type="EMBL" id="EAQ13248.1"/>
    </source>
</evidence>
<dbReference type="OrthoDB" id="7840416at2"/>
<dbReference type="STRING" id="314271.RB2654_09269"/>
<dbReference type="Proteomes" id="UP000002931">
    <property type="component" value="Unassembled WGS sequence"/>
</dbReference>
<protein>
    <submittedName>
        <fullName evidence="2">Uncharacterized protein</fullName>
    </submittedName>
</protein>
<comment type="caution">
    <text evidence="2">The sequence shown here is derived from an EMBL/GenBank/DDBJ whole genome shotgun (WGS) entry which is preliminary data.</text>
</comment>
<reference evidence="2 3" key="1">
    <citation type="journal article" date="2010" name="J. Bacteriol.">
        <title>Genome sequences of Pelagibaca bermudensis HTCC2601T and Maritimibacter alkaliphilus HTCC2654T, the type strains of two marine Roseobacter genera.</title>
        <authorList>
            <person name="Thrash J.C."/>
            <person name="Cho J.C."/>
            <person name="Ferriera S."/>
            <person name="Johnson J."/>
            <person name="Vergin K.L."/>
            <person name="Giovannoni S.J."/>
        </authorList>
    </citation>
    <scope>NUCLEOTIDE SEQUENCE [LARGE SCALE GENOMIC DNA]</scope>
    <source>
        <strain evidence="2 3">HTCC2654</strain>
    </source>
</reference>
<keyword evidence="3" id="KW-1185">Reference proteome</keyword>
<keyword evidence="1" id="KW-1133">Transmembrane helix</keyword>
<dbReference type="EMBL" id="AAMT01000005">
    <property type="protein sequence ID" value="EAQ13248.1"/>
    <property type="molecule type" value="Genomic_DNA"/>
</dbReference>
<evidence type="ECO:0000313" key="3">
    <source>
        <dbReference type="Proteomes" id="UP000002931"/>
    </source>
</evidence>
<dbReference type="RefSeq" id="WP_008330791.1">
    <property type="nucleotide sequence ID" value="NZ_CH902578.1"/>
</dbReference>
<name>A3VEB0_9RHOB</name>
<accession>A3VEB0</accession>
<keyword evidence="1" id="KW-0812">Transmembrane</keyword>
<sequence length="268" mass="28902">MRLWNVLLSCCLVVAAGLGLLVLSGSAKRIAAPPLEAHLVLQEFPIPEGFGIEPARVAGYMADKLVRRMDGDIAMRMTLDQESMKKVKEIVLPRLMNVVVVQEMMRDNPELSAILELGAFRGTVTGQVSTTEAARDVALTVPGALLAEVDGEKVAITTTSTGLTALVLGDMEPGQVHQVKVWFGEAGMTSDLERTIRIGSDASTRGRVLIWGRDGWFGADVEALRWSRWLIGALLGGTLLFGLASLVLPLLTARQDRSRRSGVNATAR</sequence>
<keyword evidence="1" id="KW-0472">Membrane</keyword>